<keyword evidence="5 6" id="KW-0720">Serine protease</keyword>
<dbReference type="PRINTS" id="PR00839">
    <property type="entry name" value="V8PROTEASE"/>
</dbReference>
<feature type="chain" id="PRO_5041013638" description="Serine protease" evidence="6">
    <location>
        <begin position="20"/>
        <end position="491"/>
    </location>
</feature>
<comment type="caution">
    <text evidence="8">The sequence shown here is derived from an EMBL/GenBank/DDBJ whole genome shotgun (WGS) entry which is preliminary data.</text>
</comment>
<dbReference type="EMBL" id="MU826351">
    <property type="protein sequence ID" value="KAJ7381201.1"/>
    <property type="molecule type" value="Genomic_DNA"/>
</dbReference>
<dbReference type="OrthoDB" id="10037376at2759"/>
<evidence type="ECO:0000256" key="3">
    <source>
        <dbReference type="ARBA" id="ARBA00022729"/>
    </source>
</evidence>
<feature type="signal peptide" evidence="6">
    <location>
        <begin position="1"/>
        <end position="19"/>
    </location>
</feature>
<dbReference type="InterPro" id="IPR043504">
    <property type="entry name" value="Peptidase_S1_PA_chymotrypsin"/>
</dbReference>
<protein>
    <recommendedName>
        <fullName evidence="6">Serine protease</fullName>
        <ecNumber evidence="6">3.4.21.-</ecNumber>
    </recommendedName>
</protein>
<name>A0A9W9ZGN5_9CNID</name>
<dbReference type="EC" id="3.4.21.-" evidence="6"/>
<dbReference type="GO" id="GO:0004252">
    <property type="term" value="F:serine-type endopeptidase activity"/>
    <property type="evidence" value="ECO:0007669"/>
    <property type="project" value="InterPro"/>
</dbReference>
<dbReference type="Pfam" id="PF00089">
    <property type="entry name" value="Trypsin"/>
    <property type="match status" value="1"/>
</dbReference>
<dbReference type="PANTHER" id="PTHR15462:SF8">
    <property type="entry name" value="SERINE PROTEASE"/>
    <property type="match status" value="1"/>
</dbReference>
<evidence type="ECO:0000256" key="2">
    <source>
        <dbReference type="ARBA" id="ARBA00022670"/>
    </source>
</evidence>
<dbReference type="Proteomes" id="UP001163046">
    <property type="component" value="Unassembled WGS sequence"/>
</dbReference>
<gene>
    <name evidence="8" type="primary">PRSS35_2</name>
    <name evidence="8" type="ORF">OS493_004802</name>
</gene>
<organism evidence="8 9">
    <name type="scientific">Desmophyllum pertusum</name>
    <dbReference type="NCBI Taxonomy" id="174260"/>
    <lineage>
        <taxon>Eukaryota</taxon>
        <taxon>Metazoa</taxon>
        <taxon>Cnidaria</taxon>
        <taxon>Anthozoa</taxon>
        <taxon>Hexacorallia</taxon>
        <taxon>Scleractinia</taxon>
        <taxon>Caryophylliina</taxon>
        <taxon>Caryophylliidae</taxon>
        <taxon>Desmophyllum</taxon>
    </lineage>
</organism>
<dbReference type="InterPro" id="IPR050966">
    <property type="entry name" value="Glutamyl_endopeptidase"/>
</dbReference>
<dbReference type="AlphaFoldDB" id="A0A9W9ZGN5"/>
<evidence type="ECO:0000256" key="5">
    <source>
        <dbReference type="ARBA" id="ARBA00022825"/>
    </source>
</evidence>
<dbReference type="InterPro" id="IPR009003">
    <property type="entry name" value="Peptidase_S1_PA"/>
</dbReference>
<dbReference type="SUPFAM" id="SSF50494">
    <property type="entry name" value="Trypsin-like serine proteases"/>
    <property type="match status" value="1"/>
</dbReference>
<keyword evidence="3 6" id="KW-0732">Signal</keyword>
<sequence>MKAIVMMLLLFKALTRVTAESGFEFNEALNDAKRFVEDKASQDLELSYETIWNEGRRTITLKRARRQAEDKKVLDAGAYQLTRERRNKIATRQDRDTNERVRVKRKIIGADERKQLPSSRAQKSPHSAACKVSCKGFCSWSCSGILIGPLHVLTSAHCIDGVNVATLQAGFLERNGRLKWYNVAKAYIPLRWNVDGDYAVLKLKRLPSRRSHVSVTPMALPKNSMISITGFPGDKDPESLWISKCRALLVTSGLIWNDCDVKRGSSGSGVLAKDNSSGSPRTVVVGVLHLKRLDALERKHGVRQRCWQETETSFLAAKSRLENKNSRRQMFQLHKLVSERSFLLEMKRKYADGQAIAIKLSKQIAKVTDNVKKTIACHNAIQGAAILTFDSVKDPSSDLYANVQSSSSLVHAIPNSTRRTAIELHCLKERCGEEISLVTSEMHRLVAFLRKQATVLAMATEEVTEETAKVTLGLNSLFLSNGLNMESSYTP</sequence>
<evidence type="ECO:0000259" key="7">
    <source>
        <dbReference type="Pfam" id="PF00089"/>
    </source>
</evidence>
<dbReference type="GO" id="GO:0006508">
    <property type="term" value="P:proteolysis"/>
    <property type="evidence" value="ECO:0007669"/>
    <property type="project" value="UniProtKB-KW"/>
</dbReference>
<keyword evidence="4 6" id="KW-0378">Hydrolase</keyword>
<accession>A0A9W9ZGN5</accession>
<proteinExistence type="inferred from homology"/>
<dbReference type="Gene3D" id="2.40.10.10">
    <property type="entry name" value="Trypsin-like serine proteases"/>
    <property type="match status" value="2"/>
</dbReference>
<feature type="domain" description="Peptidase S1" evidence="7">
    <location>
        <begin position="121"/>
        <end position="238"/>
    </location>
</feature>
<keyword evidence="9" id="KW-1185">Reference proteome</keyword>
<evidence type="ECO:0000313" key="8">
    <source>
        <dbReference type="EMBL" id="KAJ7381201.1"/>
    </source>
</evidence>
<dbReference type="InterPro" id="IPR001254">
    <property type="entry name" value="Trypsin_dom"/>
</dbReference>
<evidence type="ECO:0000256" key="4">
    <source>
        <dbReference type="ARBA" id="ARBA00022801"/>
    </source>
</evidence>
<evidence type="ECO:0000313" key="9">
    <source>
        <dbReference type="Proteomes" id="UP001163046"/>
    </source>
</evidence>
<comment type="similarity">
    <text evidence="1 6">Belongs to the peptidase S1B family.</text>
</comment>
<evidence type="ECO:0000256" key="1">
    <source>
        <dbReference type="ARBA" id="ARBA00008764"/>
    </source>
</evidence>
<reference evidence="8" key="1">
    <citation type="submission" date="2023-01" db="EMBL/GenBank/DDBJ databases">
        <title>Genome assembly of the deep-sea coral Lophelia pertusa.</title>
        <authorList>
            <person name="Herrera S."/>
            <person name="Cordes E."/>
        </authorList>
    </citation>
    <scope>NUCLEOTIDE SEQUENCE</scope>
    <source>
        <strain evidence="8">USNM1676648</strain>
        <tissue evidence="8">Polyp</tissue>
    </source>
</reference>
<dbReference type="InterPro" id="IPR008256">
    <property type="entry name" value="Peptidase_S1B"/>
</dbReference>
<dbReference type="PANTHER" id="PTHR15462">
    <property type="entry name" value="SERINE PROTEASE"/>
    <property type="match status" value="1"/>
</dbReference>
<evidence type="ECO:0000256" key="6">
    <source>
        <dbReference type="RuleBase" id="RU004296"/>
    </source>
</evidence>
<keyword evidence="2 6" id="KW-0645">Protease</keyword>